<name>A0ABS3AT58_9BACT</name>
<dbReference type="Proteomes" id="UP000722121">
    <property type="component" value="Unassembled WGS sequence"/>
</dbReference>
<sequence length="124" mass="13901">MNEISRLGPPDPSRKAGKGRVESDHELDRHKNKMTHKEEGKQKISVDDAVTLSNQSLKVQTAEMAQAAEMRKISRWAEELNSMPDVRNKNLAQASDRARMGEHSLDNPEVLDDVVDKLAEELGL</sequence>
<protein>
    <recommendedName>
        <fullName evidence="4">Anti-sigma-28 factor FlgM C-terminal domain-containing protein</fullName>
    </recommendedName>
</protein>
<evidence type="ECO:0000256" key="1">
    <source>
        <dbReference type="SAM" id="MobiDB-lite"/>
    </source>
</evidence>
<feature type="compositionally biased region" description="Basic and acidic residues" evidence="1">
    <location>
        <begin position="19"/>
        <end position="43"/>
    </location>
</feature>
<evidence type="ECO:0008006" key="4">
    <source>
        <dbReference type="Google" id="ProtNLM"/>
    </source>
</evidence>
<accession>A0ABS3AT58</accession>
<proteinExistence type="predicted"/>
<reference evidence="2 3" key="1">
    <citation type="submission" date="2021-02" db="EMBL/GenBank/DDBJ databases">
        <title>Activity-based single-cell genomes from oceanic crustal fluid captures similar information to metagenomic and metatranscriptomic surveys with orders of magnitude less sampling.</title>
        <authorList>
            <person name="D'Angelo T.S."/>
            <person name="Orcutt B.N."/>
        </authorList>
    </citation>
    <scope>NUCLEOTIDE SEQUENCE [LARGE SCALE GENOMIC DNA]</scope>
    <source>
        <strain evidence="2">AH-315-G07</strain>
    </source>
</reference>
<organism evidence="2 3">
    <name type="scientific">Simkania negevensis</name>
    <dbReference type="NCBI Taxonomy" id="83561"/>
    <lineage>
        <taxon>Bacteria</taxon>
        <taxon>Pseudomonadati</taxon>
        <taxon>Chlamydiota</taxon>
        <taxon>Chlamydiia</taxon>
        <taxon>Parachlamydiales</taxon>
        <taxon>Simkaniaceae</taxon>
        <taxon>Simkania</taxon>
    </lineage>
</organism>
<evidence type="ECO:0000313" key="3">
    <source>
        <dbReference type="Proteomes" id="UP000722121"/>
    </source>
</evidence>
<comment type="caution">
    <text evidence="2">The sequence shown here is derived from an EMBL/GenBank/DDBJ whole genome shotgun (WGS) entry which is preliminary data.</text>
</comment>
<evidence type="ECO:0000313" key="2">
    <source>
        <dbReference type="EMBL" id="MBN4067389.1"/>
    </source>
</evidence>
<gene>
    <name evidence="2" type="ORF">JYU14_04830</name>
</gene>
<feature type="region of interest" description="Disordered" evidence="1">
    <location>
        <begin position="1"/>
        <end position="43"/>
    </location>
</feature>
<keyword evidence="3" id="KW-1185">Reference proteome</keyword>
<dbReference type="EMBL" id="JAFITR010000128">
    <property type="protein sequence ID" value="MBN4067389.1"/>
    <property type="molecule type" value="Genomic_DNA"/>
</dbReference>